<sequence>MAAAPSRELPLHGDSWADLGHCDSDDGGFWDVSPGFGAAPNVGSCLEGIVAYTDERGAYVEVGLAAAALLPWSAGAAGLRAGDEVDGLRMSGLDADTGRLLLGLREDDPEPEGVIAAPWRASAGAAAELEELPRKGLVPLPPLPRARSGAAALGNGVERERLQQLERWRRPSAGTAHAERPPPRPVPEELRRTVQSLLERVRPDSLEAVCKQLASLLSEPAEFRFLASALVRVAIAPGGCSDRVGTLAALGRSLHQRLSAAAGGGCQGGSPERAGLDELLAEACSLELWLPAVHAATPDAASEGVTSAAQWAAARRGRTDSVMRLIAGLISEGLAPAGVAGVVAAELLLARDGVCLTGTLPGEEDVRAACALLRAAGGLLQREPSGPGALRRLCERLVQLLRAKRTNGDAVNPTVLVYAEGARQEMLHSLRLHDEGWPLVATGGGDLAAAAGSSFWWGDGEPSPPLAPVPEGPSGSALEGRRLALDAEATGFIGPAAEEAAADECDDVLASIGSAPPARQLATASRPRPRAATAASAQTPAAGVTSRASRPPPPLGGSTPPWASLLQKMQRGQACRGHSAQPPQQAATTANAPPTADALAAAPAAAPISSDRPSAQDAAAQGDGASRGVPSEAAGLLAVPPEPAVGRGRPRDEAERREPSGAAGPRAEATADGAREGPPGGAALEAPALALPEPAGARPAGAVEAAAPAGRWTRRHKARPGAAAAGGRGALEEDWEAICASVRAELAEDRGHELAEVRSALARAGAARRAGQPPEPAGFGTCARCGHEPAQCGCR</sequence>
<feature type="compositionally biased region" description="Low complexity" evidence="1">
    <location>
        <begin position="580"/>
        <end position="607"/>
    </location>
</feature>
<feature type="compositionally biased region" description="Basic and acidic residues" evidence="1">
    <location>
        <begin position="177"/>
        <end position="188"/>
    </location>
</feature>
<dbReference type="EMBL" id="CAUYUJ010019579">
    <property type="protein sequence ID" value="CAK0892194.1"/>
    <property type="molecule type" value="Genomic_DNA"/>
</dbReference>
<accession>A0ABN9WZ05</accession>
<feature type="compositionally biased region" description="Pro residues" evidence="1">
    <location>
        <begin position="462"/>
        <end position="471"/>
    </location>
</feature>
<feature type="region of interest" description="Disordered" evidence="1">
    <location>
        <begin position="166"/>
        <end position="188"/>
    </location>
</feature>
<feature type="region of interest" description="Disordered" evidence="1">
    <location>
        <begin position="518"/>
        <end position="729"/>
    </location>
</feature>
<comment type="caution">
    <text evidence="2">The sequence shown here is derived from an EMBL/GenBank/DDBJ whole genome shotgun (WGS) entry which is preliminary data.</text>
</comment>
<name>A0ABN9WZ05_9DINO</name>
<organism evidence="2 3">
    <name type="scientific">Prorocentrum cordatum</name>
    <dbReference type="NCBI Taxonomy" id="2364126"/>
    <lineage>
        <taxon>Eukaryota</taxon>
        <taxon>Sar</taxon>
        <taxon>Alveolata</taxon>
        <taxon>Dinophyceae</taxon>
        <taxon>Prorocentrales</taxon>
        <taxon>Prorocentraceae</taxon>
        <taxon>Prorocentrum</taxon>
    </lineage>
</organism>
<evidence type="ECO:0000256" key="1">
    <source>
        <dbReference type="SAM" id="MobiDB-lite"/>
    </source>
</evidence>
<feature type="compositionally biased region" description="Low complexity" evidence="1">
    <location>
        <begin position="615"/>
        <end position="626"/>
    </location>
</feature>
<gene>
    <name evidence="2" type="ORF">PCOR1329_LOCUS71921</name>
</gene>
<evidence type="ECO:0000313" key="2">
    <source>
        <dbReference type="EMBL" id="CAK0892194.1"/>
    </source>
</evidence>
<keyword evidence="3" id="KW-1185">Reference proteome</keyword>
<protein>
    <recommendedName>
        <fullName evidence="4">S1 motif domain-containing protein</fullName>
    </recommendedName>
</protein>
<proteinExistence type="predicted"/>
<evidence type="ECO:0008006" key="4">
    <source>
        <dbReference type="Google" id="ProtNLM"/>
    </source>
</evidence>
<evidence type="ECO:0000313" key="3">
    <source>
        <dbReference type="Proteomes" id="UP001189429"/>
    </source>
</evidence>
<feature type="compositionally biased region" description="Low complexity" evidence="1">
    <location>
        <begin position="522"/>
        <end position="542"/>
    </location>
</feature>
<dbReference type="Proteomes" id="UP001189429">
    <property type="component" value="Unassembled WGS sequence"/>
</dbReference>
<feature type="region of interest" description="Disordered" evidence="1">
    <location>
        <begin position="452"/>
        <end position="477"/>
    </location>
</feature>
<feature type="compositionally biased region" description="Low complexity" evidence="1">
    <location>
        <begin position="681"/>
        <end position="711"/>
    </location>
</feature>
<reference evidence="2" key="1">
    <citation type="submission" date="2023-10" db="EMBL/GenBank/DDBJ databases">
        <authorList>
            <person name="Chen Y."/>
            <person name="Shah S."/>
            <person name="Dougan E. K."/>
            <person name="Thang M."/>
            <person name="Chan C."/>
        </authorList>
    </citation>
    <scope>NUCLEOTIDE SEQUENCE [LARGE SCALE GENOMIC DNA]</scope>
</reference>
<feature type="compositionally biased region" description="Basic and acidic residues" evidence="1">
    <location>
        <begin position="649"/>
        <end position="659"/>
    </location>
</feature>